<reference evidence="3" key="1">
    <citation type="submission" date="2025-08" db="UniProtKB">
        <authorList>
            <consortium name="Ensembl"/>
        </authorList>
    </citation>
    <scope>IDENTIFICATION</scope>
</reference>
<keyword evidence="2" id="KW-0812">Transmembrane</keyword>
<dbReference type="NCBIfam" id="TIGR02174">
    <property type="entry name" value="CXXU_selWTH"/>
    <property type="match status" value="1"/>
</dbReference>
<name>A0A8D0BJ41_SALMN</name>
<dbReference type="PANTHER" id="PTHR15124">
    <property type="entry name" value="SELENOPROTEIN W"/>
    <property type="match status" value="1"/>
</dbReference>
<reference evidence="3" key="2">
    <citation type="submission" date="2025-09" db="UniProtKB">
        <authorList>
            <consortium name="Ensembl"/>
        </authorList>
    </citation>
    <scope>IDENTIFICATION</scope>
</reference>
<evidence type="ECO:0000313" key="3">
    <source>
        <dbReference type="Ensembl" id="ENSSMRP00000008939.1"/>
    </source>
</evidence>
<accession>A0A8D0BJ41</accession>
<dbReference type="InterPro" id="IPR036249">
    <property type="entry name" value="Thioredoxin-like_sf"/>
</dbReference>
<evidence type="ECO:0000256" key="2">
    <source>
        <dbReference type="SAM" id="Phobius"/>
    </source>
</evidence>
<dbReference type="Ensembl" id="ENSSMRT00000010423.1">
    <property type="protein sequence ID" value="ENSSMRP00000008939.1"/>
    <property type="gene ID" value="ENSSMRG00000007145.1"/>
</dbReference>
<evidence type="ECO:0000313" key="4">
    <source>
        <dbReference type="Proteomes" id="UP000694421"/>
    </source>
</evidence>
<dbReference type="InterPro" id="IPR051441">
    <property type="entry name" value="SelW_related"/>
</dbReference>
<organism evidence="3 4">
    <name type="scientific">Salvator merianae</name>
    <name type="common">Argentine black and white tegu</name>
    <name type="synonym">Tupinambis merianae</name>
    <dbReference type="NCBI Taxonomy" id="96440"/>
    <lineage>
        <taxon>Eukaryota</taxon>
        <taxon>Metazoa</taxon>
        <taxon>Chordata</taxon>
        <taxon>Craniata</taxon>
        <taxon>Vertebrata</taxon>
        <taxon>Euteleostomi</taxon>
        <taxon>Lepidosauria</taxon>
        <taxon>Squamata</taxon>
        <taxon>Bifurcata</taxon>
        <taxon>Unidentata</taxon>
        <taxon>Episquamata</taxon>
        <taxon>Laterata</taxon>
        <taxon>Teiioidea</taxon>
        <taxon>Teiidae</taxon>
        <taxon>Salvator</taxon>
    </lineage>
</organism>
<protein>
    <submittedName>
        <fullName evidence="3">Selenoprotein W</fullName>
    </submittedName>
</protein>
<keyword evidence="4" id="KW-1185">Reference proteome</keyword>
<dbReference type="GeneTree" id="ENSGT00940000161069"/>
<dbReference type="Gene3D" id="3.40.30.10">
    <property type="entry name" value="Glutaredoxin"/>
    <property type="match status" value="1"/>
</dbReference>
<dbReference type="AlphaFoldDB" id="A0A8D0BJ41"/>
<dbReference type="Pfam" id="PF10262">
    <property type="entry name" value="Rdx"/>
    <property type="match status" value="1"/>
</dbReference>
<feature type="transmembrane region" description="Helical" evidence="2">
    <location>
        <begin position="12"/>
        <end position="31"/>
    </location>
</feature>
<dbReference type="Proteomes" id="UP000694421">
    <property type="component" value="Unplaced"/>
</dbReference>
<keyword evidence="2" id="KW-0472">Membrane</keyword>
<dbReference type="GO" id="GO:0005829">
    <property type="term" value="C:cytosol"/>
    <property type="evidence" value="ECO:0007669"/>
    <property type="project" value="TreeGrafter"/>
</dbReference>
<keyword evidence="1" id="KW-0676">Redox-active center</keyword>
<dbReference type="PANTHER" id="PTHR15124:SF18">
    <property type="entry name" value="SELENOPROTEIN W"/>
    <property type="match status" value="1"/>
</dbReference>
<dbReference type="InterPro" id="IPR011893">
    <property type="entry name" value="Selenoprotein_Rdx-typ"/>
</dbReference>
<keyword evidence="2" id="KW-1133">Transmembrane helix</keyword>
<evidence type="ECO:0000256" key="1">
    <source>
        <dbReference type="ARBA" id="ARBA00023284"/>
    </source>
</evidence>
<dbReference type="SUPFAM" id="SSF52833">
    <property type="entry name" value="Thioredoxin-like"/>
    <property type="match status" value="1"/>
</dbReference>
<sequence>VKHWNALSVSCCNLNFLWVCFCYCFFFNFLWCKNSSRVCSAYPVVQYFVLLLRQLVHESTSKYCPYTLKLGFFPPFFFLQYQQLKKELEKEFPGKLNISGEGTPQVTGWFEVTVAGKLIHSKKKGDGFVDSDAKRHKIIMAIKAALV</sequence>
<proteinExistence type="predicted"/>